<comment type="caution">
    <text evidence="8">The sequence shown here is derived from an EMBL/GenBank/DDBJ whole genome shotgun (WGS) entry which is preliminary data.</text>
</comment>
<dbReference type="InterPro" id="IPR001289">
    <property type="entry name" value="NFYA"/>
</dbReference>
<dbReference type="AlphaFoldDB" id="A0A833V4F3"/>
<keyword evidence="9" id="KW-1185">Reference proteome</keyword>
<keyword evidence="4 6" id="KW-0804">Transcription</keyword>
<dbReference type="PRINTS" id="PR00616">
    <property type="entry name" value="CCAATSUBUNTB"/>
</dbReference>
<proteinExistence type="inferred from homology"/>
<dbReference type="Proteomes" id="UP000623129">
    <property type="component" value="Unassembled WGS sequence"/>
</dbReference>
<keyword evidence="3 6" id="KW-0238">DNA-binding</keyword>
<organism evidence="8 9">
    <name type="scientific">Carex littledalei</name>
    <dbReference type="NCBI Taxonomy" id="544730"/>
    <lineage>
        <taxon>Eukaryota</taxon>
        <taxon>Viridiplantae</taxon>
        <taxon>Streptophyta</taxon>
        <taxon>Embryophyta</taxon>
        <taxon>Tracheophyta</taxon>
        <taxon>Spermatophyta</taxon>
        <taxon>Magnoliopsida</taxon>
        <taxon>Liliopsida</taxon>
        <taxon>Poales</taxon>
        <taxon>Cyperaceae</taxon>
        <taxon>Cyperoideae</taxon>
        <taxon>Cariceae</taxon>
        <taxon>Carex</taxon>
        <taxon>Carex subgen. Euthyceras</taxon>
    </lineage>
</organism>
<dbReference type="OrthoDB" id="1097733at2759"/>
<comment type="function">
    <text evidence="6">Component of the sequence-specific heterotrimeric transcription factor (NF-Y) which specifically recognizes a 5'-CCAAT-3' box motif found in the promoters of its target genes.</text>
</comment>
<gene>
    <name evidence="8" type="ORF">FCM35_KLT12158</name>
</gene>
<dbReference type="GO" id="GO:0003677">
    <property type="term" value="F:DNA binding"/>
    <property type="evidence" value="ECO:0007669"/>
    <property type="project" value="UniProtKB-KW"/>
</dbReference>
<dbReference type="SMART" id="SM00521">
    <property type="entry name" value="CBF"/>
    <property type="match status" value="1"/>
</dbReference>
<evidence type="ECO:0000256" key="6">
    <source>
        <dbReference type="RuleBase" id="RU367155"/>
    </source>
</evidence>
<comment type="subunit">
    <text evidence="6">Heterotrimer.</text>
</comment>
<dbReference type="GO" id="GO:0003700">
    <property type="term" value="F:DNA-binding transcription factor activity"/>
    <property type="evidence" value="ECO:0007669"/>
    <property type="project" value="UniProtKB-UniRule"/>
</dbReference>
<evidence type="ECO:0000256" key="5">
    <source>
        <dbReference type="ARBA" id="ARBA00023242"/>
    </source>
</evidence>
<evidence type="ECO:0000313" key="9">
    <source>
        <dbReference type="Proteomes" id="UP000623129"/>
    </source>
</evidence>
<evidence type="ECO:0000256" key="2">
    <source>
        <dbReference type="ARBA" id="ARBA00023015"/>
    </source>
</evidence>
<feature type="region of interest" description="Disordered" evidence="7">
    <location>
        <begin position="66"/>
        <end position="130"/>
    </location>
</feature>
<dbReference type="Gene3D" id="6.10.250.2430">
    <property type="match status" value="1"/>
</dbReference>
<dbReference type="EMBL" id="SWLB01000023">
    <property type="protein sequence ID" value="KAF3323427.1"/>
    <property type="molecule type" value="Genomic_DNA"/>
</dbReference>
<dbReference type="Pfam" id="PF02045">
    <property type="entry name" value="CBFB_NFYA"/>
    <property type="match status" value="1"/>
</dbReference>
<dbReference type="GO" id="GO:0005634">
    <property type="term" value="C:nucleus"/>
    <property type="evidence" value="ECO:0007669"/>
    <property type="project" value="UniProtKB-SubCell"/>
</dbReference>
<evidence type="ECO:0000313" key="8">
    <source>
        <dbReference type="EMBL" id="KAF3323427.1"/>
    </source>
</evidence>
<protein>
    <recommendedName>
        <fullName evidence="6">Nuclear transcription factor Y subunit</fullName>
    </recommendedName>
</protein>
<reference evidence="8" key="1">
    <citation type="submission" date="2020-01" db="EMBL/GenBank/DDBJ databases">
        <title>Genome sequence of Kobresia littledalei, the first chromosome-level genome in the family Cyperaceae.</title>
        <authorList>
            <person name="Qu G."/>
        </authorList>
    </citation>
    <scope>NUCLEOTIDE SEQUENCE</scope>
    <source>
        <strain evidence="8">C.B.Clarke</strain>
        <tissue evidence="8">Leaf</tissue>
    </source>
</reference>
<evidence type="ECO:0000256" key="1">
    <source>
        <dbReference type="ARBA" id="ARBA00004123"/>
    </source>
</evidence>
<dbReference type="PANTHER" id="PTHR12632">
    <property type="entry name" value="TRANSCRIPTION FACTOR NF-Y ALPHA-RELATED"/>
    <property type="match status" value="1"/>
</dbReference>
<evidence type="ECO:0000256" key="7">
    <source>
        <dbReference type="SAM" id="MobiDB-lite"/>
    </source>
</evidence>
<sequence>MVTVGLPPRLPLLLNPMEEPVFVNPKQYNAILRRRQARAKLEAQNKLIKARKPYLHESRHRHAMKRARGSGGRFLNTKQQNSQSPAKQSSDITKTNQFYEVTSSGTPTGSDITVSTNASTPNKQENMGFSPKEIGTNWGNGSHYRAHVMAHESGIMGMGHGNMLFGNSSLAL</sequence>
<accession>A0A833V4F3</accession>
<dbReference type="PROSITE" id="PS51152">
    <property type="entry name" value="NFYA_HAP2_2"/>
    <property type="match status" value="1"/>
</dbReference>
<name>A0A833V4F3_9POAL</name>
<keyword evidence="5 6" id="KW-0539">Nucleus</keyword>
<evidence type="ECO:0000256" key="4">
    <source>
        <dbReference type="ARBA" id="ARBA00023163"/>
    </source>
</evidence>
<comment type="subcellular location">
    <subcellularLocation>
        <location evidence="1 6">Nucleus</location>
    </subcellularLocation>
</comment>
<comment type="similarity">
    <text evidence="6">Belongs to the NFYA/HAP2 subunit family.</text>
</comment>
<evidence type="ECO:0000256" key="3">
    <source>
        <dbReference type="ARBA" id="ARBA00023125"/>
    </source>
</evidence>
<feature type="compositionally biased region" description="Polar residues" evidence="7">
    <location>
        <begin position="76"/>
        <end position="127"/>
    </location>
</feature>
<keyword evidence="2 6" id="KW-0805">Transcription regulation</keyword>